<dbReference type="PANTHER" id="PTHR33362:SF5">
    <property type="entry name" value="C4-DICARBOXYLATE TRAP TRANSPORTER LARGE PERMEASE PROTEIN DCTM"/>
    <property type="match status" value="1"/>
</dbReference>
<feature type="transmembrane region" description="Helical" evidence="7">
    <location>
        <begin position="366"/>
        <end position="390"/>
    </location>
</feature>
<evidence type="ECO:0000256" key="4">
    <source>
        <dbReference type="ARBA" id="ARBA00022692"/>
    </source>
</evidence>
<dbReference type="InterPro" id="IPR004681">
    <property type="entry name" value="TRAP_DctM"/>
</dbReference>
<feature type="transmembrane region" description="Helical" evidence="7">
    <location>
        <begin position="281"/>
        <end position="302"/>
    </location>
</feature>
<reference evidence="9 10" key="1">
    <citation type="submission" date="2013-06" db="EMBL/GenBank/DDBJ databases">
        <title>Whole genome shotgun sequence of Bacillus selenatarsenatis SF-1.</title>
        <authorList>
            <person name="Kuroda M."/>
            <person name="Sei K."/>
            <person name="Yamashita M."/>
            <person name="Ike M."/>
        </authorList>
    </citation>
    <scope>NUCLEOTIDE SEQUENCE [LARGE SCALE GENOMIC DNA]</scope>
    <source>
        <strain evidence="9 10">SF-1</strain>
    </source>
</reference>
<dbReference type="STRING" id="1321606.SAMD00020551_1372"/>
<feature type="transmembrane region" description="Helical" evidence="7">
    <location>
        <begin position="343"/>
        <end position="360"/>
    </location>
</feature>
<feature type="transmembrane region" description="Helical" evidence="7">
    <location>
        <begin position="174"/>
        <end position="197"/>
    </location>
</feature>
<protein>
    <submittedName>
        <fullName evidence="9">TRAP-type C4-dicarboxylate transport system, large permease component</fullName>
    </submittedName>
</protein>
<keyword evidence="10" id="KW-1185">Reference proteome</keyword>
<evidence type="ECO:0000256" key="6">
    <source>
        <dbReference type="ARBA" id="ARBA00023136"/>
    </source>
</evidence>
<keyword evidence="2" id="KW-1003">Cell membrane</keyword>
<feature type="transmembrane region" description="Helical" evidence="7">
    <location>
        <begin position="6"/>
        <end position="39"/>
    </location>
</feature>
<evidence type="ECO:0000313" key="10">
    <source>
        <dbReference type="Proteomes" id="UP000031014"/>
    </source>
</evidence>
<feature type="transmembrane region" description="Helical" evidence="7">
    <location>
        <begin position="146"/>
        <end position="168"/>
    </location>
</feature>
<feature type="transmembrane region" description="Helical" evidence="7">
    <location>
        <begin position="411"/>
        <end position="432"/>
    </location>
</feature>
<name>A0A0A8X1T7_MESS1</name>
<feature type="transmembrane region" description="Helical" evidence="7">
    <location>
        <begin position="101"/>
        <end position="125"/>
    </location>
</feature>
<dbReference type="PIRSF" id="PIRSF006066">
    <property type="entry name" value="HI0050"/>
    <property type="match status" value="1"/>
</dbReference>
<keyword evidence="4 7" id="KW-0812">Transmembrane</keyword>
<evidence type="ECO:0000256" key="7">
    <source>
        <dbReference type="SAM" id="Phobius"/>
    </source>
</evidence>
<organism evidence="9 10">
    <name type="scientific">Mesobacillus selenatarsenatis (strain DSM 18680 / JCM 14380 / FERM P-15431 / SF-1)</name>
    <dbReference type="NCBI Taxonomy" id="1321606"/>
    <lineage>
        <taxon>Bacteria</taxon>
        <taxon>Bacillati</taxon>
        <taxon>Bacillota</taxon>
        <taxon>Bacilli</taxon>
        <taxon>Bacillales</taxon>
        <taxon>Bacillaceae</taxon>
        <taxon>Mesobacillus</taxon>
    </lineage>
</organism>
<feature type="transmembrane region" description="Helical" evidence="7">
    <location>
        <begin position="314"/>
        <end position="336"/>
    </location>
</feature>
<feature type="domain" description="TRAP C4-dicarboxylate transport system permease DctM subunit" evidence="8">
    <location>
        <begin position="12"/>
        <end position="428"/>
    </location>
</feature>
<feature type="transmembrane region" description="Helical" evidence="7">
    <location>
        <begin position="224"/>
        <end position="245"/>
    </location>
</feature>
<dbReference type="OrthoDB" id="9785600at2"/>
<evidence type="ECO:0000256" key="1">
    <source>
        <dbReference type="ARBA" id="ARBA00004429"/>
    </source>
</evidence>
<dbReference type="EMBL" id="BASE01000028">
    <property type="protein sequence ID" value="GAM13234.1"/>
    <property type="molecule type" value="Genomic_DNA"/>
</dbReference>
<feature type="transmembrane region" description="Helical" evidence="7">
    <location>
        <begin position="251"/>
        <end position="269"/>
    </location>
</feature>
<comment type="subcellular location">
    <subcellularLocation>
        <location evidence="1">Cell inner membrane</location>
        <topology evidence="1">Multi-pass membrane protein</topology>
    </subcellularLocation>
</comment>
<dbReference type="InterPro" id="IPR010656">
    <property type="entry name" value="DctM"/>
</dbReference>
<evidence type="ECO:0000256" key="2">
    <source>
        <dbReference type="ARBA" id="ARBA00022475"/>
    </source>
</evidence>
<dbReference type="GO" id="GO:0022857">
    <property type="term" value="F:transmembrane transporter activity"/>
    <property type="evidence" value="ECO:0007669"/>
    <property type="project" value="TreeGrafter"/>
</dbReference>
<dbReference type="AlphaFoldDB" id="A0A0A8X1T7"/>
<dbReference type="GO" id="GO:0005886">
    <property type="term" value="C:plasma membrane"/>
    <property type="evidence" value="ECO:0007669"/>
    <property type="project" value="UniProtKB-SubCell"/>
</dbReference>
<dbReference type="Proteomes" id="UP000031014">
    <property type="component" value="Unassembled WGS sequence"/>
</dbReference>
<dbReference type="PANTHER" id="PTHR33362">
    <property type="entry name" value="SIALIC ACID TRAP TRANSPORTER PERMEASE PROTEIN SIAT-RELATED"/>
    <property type="match status" value="1"/>
</dbReference>
<dbReference type="Pfam" id="PF06808">
    <property type="entry name" value="DctM"/>
    <property type="match status" value="1"/>
</dbReference>
<dbReference type="RefSeq" id="WP_041965090.1">
    <property type="nucleotide sequence ID" value="NZ_BASE01000028.1"/>
</dbReference>
<accession>A0A0A8X1T7</accession>
<keyword evidence="6 7" id="KW-0472">Membrane</keyword>
<evidence type="ECO:0000256" key="5">
    <source>
        <dbReference type="ARBA" id="ARBA00022989"/>
    </source>
</evidence>
<dbReference type="NCBIfam" id="TIGR00786">
    <property type="entry name" value="dctM"/>
    <property type="match status" value="1"/>
</dbReference>
<evidence type="ECO:0000259" key="8">
    <source>
        <dbReference type="Pfam" id="PF06808"/>
    </source>
</evidence>
<keyword evidence="5 7" id="KW-1133">Transmembrane helix</keyword>
<keyword evidence="3" id="KW-0997">Cell inner membrane</keyword>
<feature type="transmembrane region" description="Helical" evidence="7">
    <location>
        <begin position="60"/>
        <end position="81"/>
    </location>
</feature>
<comment type="caution">
    <text evidence="9">The sequence shown here is derived from an EMBL/GenBank/DDBJ whole genome shotgun (WGS) entry which is preliminary data.</text>
</comment>
<evidence type="ECO:0000313" key="9">
    <source>
        <dbReference type="EMBL" id="GAM13234.1"/>
    </source>
</evidence>
<evidence type="ECO:0000256" key="3">
    <source>
        <dbReference type="ARBA" id="ARBA00022519"/>
    </source>
</evidence>
<gene>
    <name evidence="9" type="ORF">SAMD00020551_1372</name>
</gene>
<sequence>MDWWQVLFLIVGGLIALMLIRVPVAFSFFTVNIVAAIFLWGGGNGLIQLIQSIEDSLTTFALVPIPLFILMGEIMFHTGIAPKMIDSVDKWIGRLPGRLSLLAVGSGTLLSTLTGSTMASTAVLGSTLIPEMEQRGYKKPMTIGPILGSGGLAVMIPPSALGVLLASIGKISIGAFMIAIILPGILMAFLFALYIILRAKMQPELAPKYSLSSVPLMEKIRTSIIYILPLGFIIFLVVGLIFLGIATPTEAAAMGAFGSVVLAALYGRLNWASLQKAFTSTMKVSVMILIIVAGSTAFSHILSFSGVTRNLVELIQILQFSPIIILIAMLLLVIIMGTFMESLSIMMIILPMFIPIAQILDINLLWFATMLLITIEIGAISPPFGVGLFVMKGVAPRGTKMKEIYSASFPFIALDIVLIILVFLFPELATWLPELMKN</sequence>
<proteinExistence type="predicted"/>